<sequence length="171" mass="19965">MSIEESLFKTEEEKEMAAGIVKSFIKSVIGYGGVDIKGLSDEEASVKIKEYLEEFLNSEQEINMIIDHKDTLLEEARRLVSENKTDLALVTYATWWEHWINGVLESKLYRKEITGKEFKQVITSLNNRAKTSWFLKLIELPPFDKTHLEVMTKLAEKRNSFVHYKYPYIPI</sequence>
<evidence type="ECO:0000313" key="2">
    <source>
        <dbReference type="Proteomes" id="UP000283878"/>
    </source>
</evidence>
<organism evidence="1 2">
    <name type="scientific">Vibrio diabolicus</name>
    <dbReference type="NCBI Taxonomy" id="50719"/>
    <lineage>
        <taxon>Bacteria</taxon>
        <taxon>Pseudomonadati</taxon>
        <taxon>Pseudomonadota</taxon>
        <taxon>Gammaproteobacteria</taxon>
        <taxon>Vibrionales</taxon>
        <taxon>Vibrionaceae</taxon>
        <taxon>Vibrio</taxon>
        <taxon>Vibrio diabolicus subgroup</taxon>
    </lineage>
</organism>
<proteinExistence type="predicted"/>
<reference evidence="1 2" key="1">
    <citation type="journal article" date="2018" name="AMB Express">
        <title>Occurrence and significance of pathogenicity and fitness islands in environmental vibrios.</title>
        <authorList>
            <person name="Klein S."/>
            <person name="Pipes S."/>
            <person name="Lovell C.R."/>
        </authorList>
    </citation>
    <scope>NUCLEOTIDE SEQUENCE [LARGE SCALE GENOMIC DNA]</scope>
    <source>
        <strain evidence="1 2">JBS-8-11-1</strain>
    </source>
</reference>
<dbReference type="Proteomes" id="UP000283878">
    <property type="component" value="Unassembled WGS sequence"/>
</dbReference>
<accession>A0AAX1XFW9</accession>
<protein>
    <submittedName>
        <fullName evidence="1">Uncharacterized protein</fullName>
    </submittedName>
</protein>
<name>A0AAX1XFW9_9VIBR</name>
<comment type="caution">
    <text evidence="1">The sequence shown here is derived from an EMBL/GenBank/DDBJ whole genome shotgun (WGS) entry which is preliminary data.</text>
</comment>
<dbReference type="AlphaFoldDB" id="A0AAX1XFW9"/>
<gene>
    <name evidence="1" type="ORF">CYQ91_24700</name>
</gene>
<dbReference type="RefSeq" id="WP_124009293.1">
    <property type="nucleotide sequence ID" value="NZ_JAMQQJ010000070.1"/>
</dbReference>
<evidence type="ECO:0000313" key="1">
    <source>
        <dbReference type="EMBL" id="RPB30970.1"/>
    </source>
</evidence>
<dbReference type="EMBL" id="PKPZ01000075">
    <property type="protein sequence ID" value="RPB30970.1"/>
    <property type="molecule type" value="Genomic_DNA"/>
</dbReference>